<protein>
    <submittedName>
        <fullName evidence="1">Uncharacterized protein</fullName>
    </submittedName>
</protein>
<dbReference type="GlyGen" id="G3I981">
    <property type="glycosylation" value="1 site"/>
</dbReference>
<dbReference type="AlphaFoldDB" id="G3I981"/>
<dbReference type="Proteomes" id="UP000001075">
    <property type="component" value="Unassembled WGS sequence"/>
</dbReference>
<gene>
    <name evidence="1" type="ORF">I79_020114</name>
</gene>
<evidence type="ECO:0000313" key="2">
    <source>
        <dbReference type="Proteomes" id="UP000001075"/>
    </source>
</evidence>
<accession>G3I981</accession>
<proteinExistence type="predicted"/>
<reference evidence="2" key="1">
    <citation type="journal article" date="2011" name="Nat. Biotechnol.">
        <title>The genomic sequence of the Chinese hamster ovary (CHO)-K1 cell line.</title>
        <authorList>
            <person name="Xu X."/>
            <person name="Nagarajan H."/>
            <person name="Lewis N.E."/>
            <person name="Pan S."/>
            <person name="Cai Z."/>
            <person name="Liu X."/>
            <person name="Chen W."/>
            <person name="Xie M."/>
            <person name="Wang W."/>
            <person name="Hammond S."/>
            <person name="Andersen M.R."/>
            <person name="Neff N."/>
            <person name="Passarelli B."/>
            <person name="Koh W."/>
            <person name="Fan H.C."/>
            <person name="Wang J."/>
            <person name="Gui Y."/>
            <person name="Lee K.H."/>
            <person name="Betenbaugh M.J."/>
            <person name="Quake S.R."/>
            <person name="Famili I."/>
            <person name="Palsson B.O."/>
            <person name="Wang J."/>
        </authorList>
    </citation>
    <scope>NUCLEOTIDE SEQUENCE [LARGE SCALE GENOMIC DNA]</scope>
    <source>
        <strain evidence="2">CHO K1 cell line</strain>
    </source>
</reference>
<dbReference type="EMBL" id="JH001575">
    <property type="protein sequence ID" value="EGV99117.1"/>
    <property type="molecule type" value="Genomic_DNA"/>
</dbReference>
<sequence>MEVWHLRQSKALYYGTCSSQECSKIKAGVFGWVLVVQAFNPSTQEAETRKSRIVSHPQSWLQIETLSEQQAQNGLETQVRNLPEWILPTPGVSCG</sequence>
<organism evidence="1 2">
    <name type="scientific">Cricetulus griseus</name>
    <name type="common">Chinese hamster</name>
    <name type="synonym">Cricetulus barabensis griseus</name>
    <dbReference type="NCBI Taxonomy" id="10029"/>
    <lineage>
        <taxon>Eukaryota</taxon>
        <taxon>Metazoa</taxon>
        <taxon>Chordata</taxon>
        <taxon>Craniata</taxon>
        <taxon>Vertebrata</taxon>
        <taxon>Euteleostomi</taxon>
        <taxon>Mammalia</taxon>
        <taxon>Eutheria</taxon>
        <taxon>Euarchontoglires</taxon>
        <taxon>Glires</taxon>
        <taxon>Rodentia</taxon>
        <taxon>Myomorpha</taxon>
        <taxon>Muroidea</taxon>
        <taxon>Cricetidae</taxon>
        <taxon>Cricetinae</taxon>
        <taxon>Cricetulus</taxon>
    </lineage>
</organism>
<name>G3I981_CRIGR</name>
<dbReference type="InParanoid" id="G3I981"/>
<evidence type="ECO:0000313" key="1">
    <source>
        <dbReference type="EMBL" id="EGV99117.1"/>
    </source>
</evidence>